<evidence type="ECO:0000256" key="2">
    <source>
        <dbReference type="ARBA" id="ARBA00022679"/>
    </source>
</evidence>
<dbReference type="Proteomes" id="UP001579974">
    <property type="component" value="Unassembled WGS sequence"/>
</dbReference>
<keyword evidence="3" id="KW-0949">S-adenosyl-L-methionine</keyword>
<dbReference type="Pfam" id="PF02086">
    <property type="entry name" value="MethyltransfD12"/>
    <property type="match status" value="1"/>
</dbReference>
<feature type="region of interest" description="Disordered" evidence="4">
    <location>
        <begin position="117"/>
        <end position="140"/>
    </location>
</feature>
<sequence length="140" mass="15932">MQTPLIWFGGKSKLADDIIRLMPQHRCYVEPFGGGASVITAKAPVSYEVYNDIDGEVVNFLMVLRDKPHVLAGKCITIPYSRQLYNEWKWAEKPEDPFERAVRWFYLNRSAIAAGNNHRSGWRHSSATNPARDTGLHVTD</sequence>
<dbReference type="PANTHER" id="PTHR30481">
    <property type="entry name" value="DNA ADENINE METHYLASE"/>
    <property type="match status" value="1"/>
</dbReference>
<organism evidence="5 6">
    <name type="scientific">Alicyclobacillus fastidiosus</name>
    <dbReference type="NCBI Taxonomy" id="392011"/>
    <lineage>
        <taxon>Bacteria</taxon>
        <taxon>Bacillati</taxon>
        <taxon>Bacillota</taxon>
        <taxon>Bacilli</taxon>
        <taxon>Bacillales</taxon>
        <taxon>Alicyclobacillaceae</taxon>
        <taxon>Alicyclobacillus</taxon>
    </lineage>
</organism>
<dbReference type="PRINTS" id="PR00505">
    <property type="entry name" value="D12N6MTFRASE"/>
</dbReference>
<accession>A0ABV5A9U6</accession>
<dbReference type="InterPro" id="IPR029063">
    <property type="entry name" value="SAM-dependent_MTases_sf"/>
</dbReference>
<reference evidence="5 6" key="1">
    <citation type="journal article" date="2024" name="Int. J. Mol. Sci.">
        <title>Exploration of Alicyclobacillus spp. Genome in Search of Antibiotic Resistance.</title>
        <authorList>
            <person name="Bucka-Kolendo J."/>
            <person name="Kiousi D.E."/>
            <person name="Dekowska A."/>
            <person name="Mikolajczuk-Szczyrba A."/>
            <person name="Karadedos D.M."/>
            <person name="Michael P."/>
            <person name="Galanis A."/>
            <person name="Sokolowska B."/>
        </authorList>
    </citation>
    <scope>NUCLEOTIDE SEQUENCE [LARGE SCALE GENOMIC DNA]</scope>
    <source>
        <strain evidence="5 6">KKP 3000</strain>
    </source>
</reference>
<evidence type="ECO:0000313" key="5">
    <source>
        <dbReference type="EMBL" id="MFB5189052.1"/>
    </source>
</evidence>
<dbReference type="EMBL" id="JBDXSU010000001">
    <property type="protein sequence ID" value="MFB5189052.1"/>
    <property type="molecule type" value="Genomic_DNA"/>
</dbReference>
<evidence type="ECO:0000256" key="3">
    <source>
        <dbReference type="ARBA" id="ARBA00022691"/>
    </source>
</evidence>
<dbReference type="InterPro" id="IPR012327">
    <property type="entry name" value="MeTrfase_D12"/>
</dbReference>
<dbReference type="GO" id="GO:0008168">
    <property type="term" value="F:methyltransferase activity"/>
    <property type="evidence" value="ECO:0007669"/>
    <property type="project" value="UniProtKB-KW"/>
</dbReference>
<dbReference type="RefSeq" id="WP_275475872.1">
    <property type="nucleotide sequence ID" value="NZ_CP162940.1"/>
</dbReference>
<dbReference type="PANTHER" id="PTHR30481:SF4">
    <property type="entry name" value="SITE-SPECIFIC DNA-METHYLTRANSFERASE (ADENINE-SPECIFIC)"/>
    <property type="match status" value="1"/>
</dbReference>
<protein>
    <submittedName>
        <fullName evidence="5">DNA adenine methylase</fullName>
    </submittedName>
</protein>
<feature type="compositionally biased region" description="Polar residues" evidence="4">
    <location>
        <begin position="117"/>
        <end position="131"/>
    </location>
</feature>
<proteinExistence type="predicted"/>
<keyword evidence="1 5" id="KW-0489">Methyltransferase</keyword>
<evidence type="ECO:0000256" key="1">
    <source>
        <dbReference type="ARBA" id="ARBA00022603"/>
    </source>
</evidence>
<name>A0ABV5A9U6_9BACL</name>
<comment type="caution">
    <text evidence="5">The sequence shown here is derived from an EMBL/GenBank/DDBJ whole genome shotgun (WGS) entry which is preliminary data.</text>
</comment>
<keyword evidence="2" id="KW-0808">Transferase</keyword>
<gene>
    <name evidence="5" type="ORF">KKP3000_001492</name>
</gene>
<dbReference type="Gene3D" id="3.40.50.150">
    <property type="entry name" value="Vaccinia Virus protein VP39"/>
    <property type="match status" value="1"/>
</dbReference>
<keyword evidence="6" id="KW-1185">Reference proteome</keyword>
<dbReference type="SUPFAM" id="SSF53335">
    <property type="entry name" value="S-adenosyl-L-methionine-dependent methyltransferases"/>
    <property type="match status" value="1"/>
</dbReference>
<evidence type="ECO:0000256" key="4">
    <source>
        <dbReference type="SAM" id="MobiDB-lite"/>
    </source>
</evidence>
<evidence type="ECO:0000313" key="6">
    <source>
        <dbReference type="Proteomes" id="UP001579974"/>
    </source>
</evidence>
<dbReference type="GO" id="GO:0032259">
    <property type="term" value="P:methylation"/>
    <property type="evidence" value="ECO:0007669"/>
    <property type="project" value="UniProtKB-KW"/>
</dbReference>